<feature type="compositionally biased region" description="Pro residues" evidence="2">
    <location>
        <begin position="1840"/>
        <end position="1857"/>
    </location>
</feature>
<dbReference type="PANTHER" id="PTHR46769:SF2">
    <property type="entry name" value="FIBROCYSTIN-L ISOFORM 2 PRECURSOR-RELATED"/>
    <property type="match status" value="1"/>
</dbReference>
<dbReference type="EMBL" id="LGRX02011037">
    <property type="protein sequence ID" value="KAK3269340.1"/>
    <property type="molecule type" value="Genomic_DNA"/>
</dbReference>
<evidence type="ECO:0000259" key="3">
    <source>
        <dbReference type="Pfam" id="PF24606"/>
    </source>
</evidence>
<gene>
    <name evidence="4" type="ORF">CYMTET_22203</name>
</gene>
<feature type="compositionally biased region" description="Polar residues" evidence="2">
    <location>
        <begin position="499"/>
        <end position="510"/>
    </location>
</feature>
<evidence type="ECO:0000256" key="2">
    <source>
        <dbReference type="SAM" id="MobiDB-lite"/>
    </source>
</evidence>
<reference evidence="4 5" key="1">
    <citation type="journal article" date="2015" name="Genome Biol. Evol.">
        <title>Comparative Genomics of a Bacterivorous Green Alga Reveals Evolutionary Causalities and Consequences of Phago-Mixotrophic Mode of Nutrition.</title>
        <authorList>
            <person name="Burns J.A."/>
            <person name="Paasch A."/>
            <person name="Narechania A."/>
            <person name="Kim E."/>
        </authorList>
    </citation>
    <scope>NUCLEOTIDE SEQUENCE [LARGE SCALE GENOMIC DNA]</scope>
    <source>
        <strain evidence="4 5">PLY_AMNH</strain>
    </source>
</reference>
<feature type="region of interest" description="Disordered" evidence="2">
    <location>
        <begin position="1840"/>
        <end position="1859"/>
    </location>
</feature>
<evidence type="ECO:0000313" key="4">
    <source>
        <dbReference type="EMBL" id="KAK3269340.1"/>
    </source>
</evidence>
<dbReference type="InterPro" id="IPR052387">
    <property type="entry name" value="Fibrocystin"/>
</dbReference>
<dbReference type="Pfam" id="PF24606">
    <property type="entry name" value="CEMIP_beta-hel"/>
    <property type="match status" value="1"/>
</dbReference>
<accession>A0AAE0G198</accession>
<name>A0AAE0G198_9CHLO</name>
<keyword evidence="1" id="KW-0732">Signal</keyword>
<evidence type="ECO:0000256" key="1">
    <source>
        <dbReference type="ARBA" id="ARBA00022729"/>
    </source>
</evidence>
<protein>
    <recommendedName>
        <fullName evidence="3">CEMIP beta-helix domain-containing protein</fullName>
    </recommendedName>
</protein>
<feature type="region of interest" description="Disordered" evidence="2">
    <location>
        <begin position="499"/>
        <end position="563"/>
    </location>
</feature>
<keyword evidence="5" id="KW-1185">Reference proteome</keyword>
<feature type="compositionally biased region" description="Pro residues" evidence="2">
    <location>
        <begin position="543"/>
        <end position="557"/>
    </location>
</feature>
<sequence length="2041" mass="223255">MYKSAPNATCLLRVYPDTHVYVSYKIGHAGDSIIAWHDDSPLWREITESDVGRGDVVVGEVLLRSVDFENGSGKSWSERTRRKSSLSSGSVSYEITIPSGSRLGKRLKCTLTLISGKAELFYGDDVNVMDRSFKESFHGRHSDQFCMNVLYFSCFFACAESVTNLIEILNAANVDLDKAMRWVWTPQNAIVGPNGHNFLHYTAMCFWEPKLARVISKLMQLVLRSTTSDHTRNNLAVCRRWLDATSSDGETPLSTAVLCTNYTAVSEFLKFKPSLYPMIKDDRITSRYTQPKTGVWAVIRNEDETAEANAKVQAMLSSFINEARISSEVAVQDLLNSETSTSAKNTKKKRTKKKKKPIVVEIGMNSDSIRRDCEAMEEPCTATLRELAVDENESEHEKNMSEISVSYEGSFFVMTFTFEGDRVGLSVIGAAVSGEMVKGDRVEANVVGAAVSGETVEGNRVGLSVAGFLCVTMTSASTLQDGLNRSDMLCRHSVYTIGSNNSTAPPTSVPTAHPAASPTHNPTAPPTSVPTAHPAASPTHNPTAPPTRAPIDDPPSSPTISPSPALHEKFVYVVNARYDGNVSPSKNLRSEFVDEFYTLDSMRNADDLSTNVVAGVDIYGDFVDDAGSTLRQSGLKTASELSKWPLTYAAGHPYYESDTNSWGKLRGGSWGAHVRSTAKELNLTQVSNFQGNRSILVVEDENRTGDCVFRLGHSRVDLLGIVVRKNAVLLIDEIDMTIRVGFILVESGGLLQAGSHHHDAYRFDAHLQIVFTHDYWVDAGNAPVTAGQYSAEVLHPGVRAKKPDGAPNQTVDYFNHSLNNAGVIKGAAIFFNGNYQLNGAVPQSVAYTGTWRATGWRGESVRPLTLNVTDSTEWARSGLPSSYAMTWARLGRSAYPGDTRVLLDSEDCGEATETGMWRSGDRVVLTGAPYHYSQWRPYSQSRATGMQRLWMDHEEETADHEANERSNSEHTSYFVGTDHNDTGVEVATVSVMTYDSNSSACALTLLRPLRYFHYSGYERLRNDALSDDDEGTEVQTTTHVGLLSHRIVVTSELNEGGGGCNNIPSDALSPRVGMNGSLVENYIDDDAATVNGDAADVQQVCMLPHYLRRANRTRPPKGSWLFGTTGLTGCNAIYGAQQKFRYGSSVSLDGVEVTRMSTPANFGKLGTYGVHFHLAGYPRTFKGYLRDEAHSRELRIVSSSIWRTYGRWVTVHGTMEAEVRNNVGFLTYGSGFFCEDGTEMANEWDHNLGIAALTTINNSYWNPSSIAGFVNTDYAIMSTIWMKNNQNAVTRNVMTGSPSPVIGLWYVPQRTAKLRGPSNICVGSEELGLPGVASYGNARAANSPISMSMDGAGMSGAAYAGRDDHRHCYAPDNFATDWRYHHASSHCNIYTEDQRDTPILLNSENVAYAMAGFASEFPEMINGAHRDVGTTPSFLWNGACDTHPETATGADHCNFILPRDGWNACTDQFAEAEYLETTWSDGLGYQSMDPSVYDCSSVDDDPVCCGTVLASQVQSDRSGSGKRAVPKIYANVLVWRIGSMYNTFRFGALWTKNAPSWIINSAFLSSLDDPCVDTDATTCAVAYTVSDTITKQHQFLATQSIHGYDFPGMIIGMLAVSYNLLLKGGYPIPLHTDFVGGNATLIDSSSWYTVDGEGLSKSDQANGYVPAQGIFVSGKGGIANQIENLLENGRTALNKDYEAAADQYDLNSALQLVDLDANTFSRAHFNGTSMRFLKRNNATFYEAVSDTPKYIMLCGTDGLLSASETTAHLVAGEPAAHFVIGKLFASEVGTKIGDDICRSLAMIPTNMAPSTREGDAFDASRMGQITSCRYVNLTYVWPTPSPSPPAPPSPRPPPPAPRNVRDCDCEVSLARESYGIVDTCELRTPTEFLNRCAVLKRDKSVLAYACVGWAPYDPVTYEGSDTRVYGNNFLQLSNWTNDFDFCTGQNWNDVSDQPHSFYCDMTPCIFPENYTTVRCSAERCKALSDNAKSACSGADVCGCCFPMNEESPVCASNKFYIANDEAPATSDCCEHACDASNCDMT</sequence>
<dbReference type="InterPro" id="IPR055401">
    <property type="entry name" value="CEMIP_beta-hel_dom"/>
</dbReference>
<proteinExistence type="predicted"/>
<feature type="domain" description="CEMIP beta-helix" evidence="3">
    <location>
        <begin position="1134"/>
        <end position="1310"/>
    </location>
</feature>
<comment type="caution">
    <text evidence="4">The sequence shown here is derived from an EMBL/GenBank/DDBJ whole genome shotgun (WGS) entry which is preliminary data.</text>
</comment>
<evidence type="ECO:0000313" key="5">
    <source>
        <dbReference type="Proteomes" id="UP001190700"/>
    </source>
</evidence>
<dbReference type="PANTHER" id="PTHR46769">
    <property type="entry name" value="POLYCYSTIC KIDNEY AND HEPATIC DISEASE 1 (AUTOSOMAL RECESSIVE)-LIKE 1"/>
    <property type="match status" value="1"/>
</dbReference>
<organism evidence="4 5">
    <name type="scientific">Cymbomonas tetramitiformis</name>
    <dbReference type="NCBI Taxonomy" id="36881"/>
    <lineage>
        <taxon>Eukaryota</taxon>
        <taxon>Viridiplantae</taxon>
        <taxon>Chlorophyta</taxon>
        <taxon>Pyramimonadophyceae</taxon>
        <taxon>Pyramimonadales</taxon>
        <taxon>Pyramimonadaceae</taxon>
        <taxon>Cymbomonas</taxon>
    </lineage>
</organism>
<dbReference type="Proteomes" id="UP001190700">
    <property type="component" value="Unassembled WGS sequence"/>
</dbReference>